<dbReference type="AlphaFoldDB" id="A0A3R7N7D6"/>
<protein>
    <submittedName>
        <fullName evidence="2">Uncharacterized protein</fullName>
    </submittedName>
</protein>
<reference evidence="2 3" key="1">
    <citation type="journal article" date="2018" name="BMC Genomics">
        <title>Genomic comparison of Trypanosoma conorhini and Trypanosoma rangeli to Trypanosoma cruzi strains of high and low virulence.</title>
        <authorList>
            <person name="Bradwell K.R."/>
            <person name="Koparde V.N."/>
            <person name="Matveyev A.V."/>
            <person name="Serrano M.G."/>
            <person name="Alves J.M."/>
            <person name="Parikh H."/>
            <person name="Huang B."/>
            <person name="Lee V."/>
            <person name="Espinosa-Alvarez O."/>
            <person name="Ortiz P.A."/>
            <person name="Costa-Martins A.G."/>
            <person name="Teixeira M.M."/>
            <person name="Buck G.A."/>
        </authorList>
    </citation>
    <scope>NUCLEOTIDE SEQUENCE [LARGE SCALE GENOMIC DNA]</scope>
    <source>
        <strain evidence="2 3">AM80</strain>
    </source>
</reference>
<dbReference type="OrthoDB" id="10545535at2759"/>
<accession>A0A3R7N7D6</accession>
<keyword evidence="1" id="KW-0472">Membrane</keyword>
<keyword evidence="3" id="KW-1185">Reference proteome</keyword>
<gene>
    <name evidence="2" type="ORF">TraAM80_09122</name>
</gene>
<keyword evidence="1" id="KW-1133">Transmembrane helix</keyword>
<dbReference type="GeneID" id="40333055"/>
<organism evidence="2 3">
    <name type="scientific">Trypanosoma rangeli</name>
    <dbReference type="NCBI Taxonomy" id="5698"/>
    <lineage>
        <taxon>Eukaryota</taxon>
        <taxon>Discoba</taxon>
        <taxon>Euglenozoa</taxon>
        <taxon>Kinetoplastea</taxon>
        <taxon>Metakinetoplastina</taxon>
        <taxon>Trypanosomatida</taxon>
        <taxon>Trypanosomatidae</taxon>
        <taxon>Trypanosoma</taxon>
        <taxon>Herpetosoma</taxon>
    </lineage>
</organism>
<feature type="transmembrane region" description="Helical" evidence="1">
    <location>
        <begin position="144"/>
        <end position="173"/>
    </location>
</feature>
<dbReference type="EMBL" id="MKGL01000520">
    <property type="protein sequence ID" value="RNE97829.1"/>
    <property type="molecule type" value="Genomic_DNA"/>
</dbReference>
<evidence type="ECO:0000313" key="3">
    <source>
        <dbReference type="Proteomes" id="UP000283634"/>
    </source>
</evidence>
<dbReference type="Proteomes" id="UP000283634">
    <property type="component" value="Unassembled WGS sequence"/>
</dbReference>
<keyword evidence="1" id="KW-0812">Transmembrane</keyword>
<dbReference type="RefSeq" id="XP_029234326.1">
    <property type="nucleotide sequence ID" value="XM_029385825.1"/>
</dbReference>
<name>A0A3R7N7D6_TRYRA</name>
<evidence type="ECO:0000313" key="2">
    <source>
        <dbReference type="EMBL" id="RNE97829.1"/>
    </source>
</evidence>
<sequence>MWMNGACIRLANTLEKFSDRDDMSPSLKWSVSHHFPSTAPLLSLIHPTFLYGCSLPVWITSMKEMLHNRRCRRLGKWGPSMWYRDQQQHRQQQLLSAQVSQVRFQQYHQAGGAVFLAMQRMNPHTVKSASCIVWGRPTPLRVRFAFFFAFSVWVGCLCLYVVRAVSLIFFLFACFGFSQFSNCSQ</sequence>
<proteinExistence type="predicted"/>
<comment type="caution">
    <text evidence="2">The sequence shown here is derived from an EMBL/GenBank/DDBJ whole genome shotgun (WGS) entry which is preliminary data.</text>
</comment>
<evidence type="ECO:0000256" key="1">
    <source>
        <dbReference type="SAM" id="Phobius"/>
    </source>
</evidence>